<dbReference type="GO" id="GO:0031769">
    <property type="term" value="F:glucagon receptor binding"/>
    <property type="evidence" value="ECO:0007669"/>
    <property type="project" value="TreeGrafter"/>
</dbReference>
<evidence type="ECO:0000256" key="3">
    <source>
        <dbReference type="ARBA" id="ARBA00008369"/>
    </source>
</evidence>
<proteinExistence type="inferred from homology"/>
<dbReference type="GO" id="GO:0050796">
    <property type="term" value="P:regulation of insulin secretion"/>
    <property type="evidence" value="ECO:0007669"/>
    <property type="project" value="InterPro"/>
</dbReference>
<dbReference type="InterPro" id="IPR000532">
    <property type="entry name" value="Glucagon_GIP_secretin_VIP"/>
</dbReference>
<comment type="function">
    <text evidence="1">Potent stimulator of insulin secretion and relatively poor inhibitor of gastric acid secretion.</text>
</comment>
<dbReference type="GO" id="GO:0042594">
    <property type="term" value="P:response to starvation"/>
    <property type="evidence" value="ECO:0007669"/>
    <property type="project" value="TreeGrafter"/>
</dbReference>
<keyword evidence="6" id="KW-0372">Hormone</keyword>
<dbReference type="GO" id="GO:0005615">
    <property type="term" value="C:extracellular space"/>
    <property type="evidence" value="ECO:0007669"/>
    <property type="project" value="TreeGrafter"/>
</dbReference>
<dbReference type="GO" id="GO:0009749">
    <property type="term" value="P:response to glucose"/>
    <property type="evidence" value="ECO:0007669"/>
    <property type="project" value="InterPro"/>
</dbReference>
<feature type="signal peptide" evidence="8">
    <location>
        <begin position="1"/>
        <end position="21"/>
    </location>
</feature>
<organism evidence="10 11">
    <name type="scientific">Pelobates cultripes</name>
    <name type="common">Western spadefoot toad</name>
    <dbReference type="NCBI Taxonomy" id="61616"/>
    <lineage>
        <taxon>Eukaryota</taxon>
        <taxon>Metazoa</taxon>
        <taxon>Chordata</taxon>
        <taxon>Craniata</taxon>
        <taxon>Vertebrata</taxon>
        <taxon>Euteleostomi</taxon>
        <taxon>Amphibia</taxon>
        <taxon>Batrachia</taxon>
        <taxon>Anura</taxon>
        <taxon>Pelobatoidea</taxon>
        <taxon>Pelobatidae</taxon>
        <taxon>Pelobates</taxon>
    </lineage>
</organism>
<dbReference type="EMBL" id="OW240917">
    <property type="protein sequence ID" value="CAH2301877.1"/>
    <property type="molecule type" value="Genomic_DNA"/>
</dbReference>
<evidence type="ECO:0000256" key="6">
    <source>
        <dbReference type="ARBA" id="ARBA00022702"/>
    </source>
</evidence>
<dbReference type="Gene3D" id="6.10.250.590">
    <property type="match status" value="1"/>
</dbReference>
<feature type="chain" id="PRO_5042178245" description="Gastric inhibitory polypeptide" evidence="8">
    <location>
        <begin position="22"/>
        <end position="150"/>
    </location>
</feature>
<comment type="similarity">
    <text evidence="3">Belongs to the glucagon family.</text>
</comment>
<dbReference type="InterPro" id="IPR039078">
    <property type="entry name" value="GIP"/>
</dbReference>
<gene>
    <name evidence="10" type="ORF">PECUL_23A029054</name>
</gene>
<dbReference type="GO" id="GO:0042304">
    <property type="term" value="P:regulation of fatty acid biosynthetic process"/>
    <property type="evidence" value="ECO:0007669"/>
    <property type="project" value="InterPro"/>
</dbReference>
<evidence type="ECO:0000259" key="9">
    <source>
        <dbReference type="Pfam" id="PF00123"/>
    </source>
</evidence>
<sequence length="150" mass="17453">MMAPKYLAFLFTFIIFNTVDGEDTKLSESMSSEGPQSMQRRYSEAILASDYSRSVDNMLKKNFVDWLLGRREKKSDNISESAKREADFQYPELHMKDTDFNSELEGGKNFLNWLARNRHGESSYNEAKTTLCEEVLELLMSTNMCRLRFS</sequence>
<evidence type="ECO:0000256" key="2">
    <source>
        <dbReference type="ARBA" id="ARBA00004613"/>
    </source>
</evidence>
<feature type="domain" description="Glucagon / GIP / secretin / VIP family" evidence="9">
    <location>
        <begin position="41"/>
        <end position="69"/>
    </location>
</feature>
<keyword evidence="5" id="KW-0964">Secreted</keyword>
<keyword evidence="11" id="KW-1185">Reference proteome</keyword>
<dbReference type="GO" id="GO:0005179">
    <property type="term" value="F:hormone activity"/>
    <property type="evidence" value="ECO:0007669"/>
    <property type="project" value="UniProtKB-KW"/>
</dbReference>
<evidence type="ECO:0000256" key="5">
    <source>
        <dbReference type="ARBA" id="ARBA00022525"/>
    </source>
</evidence>
<evidence type="ECO:0000256" key="1">
    <source>
        <dbReference type="ARBA" id="ARBA00002766"/>
    </source>
</evidence>
<dbReference type="Pfam" id="PF00123">
    <property type="entry name" value="Hormone_2"/>
    <property type="match status" value="1"/>
</dbReference>
<dbReference type="PANTHER" id="PTHR15211">
    <property type="entry name" value="GLUCOSE-DEPENDENT INSULINOTROPIC POLYPEPTIDE"/>
    <property type="match status" value="1"/>
</dbReference>
<evidence type="ECO:0000256" key="8">
    <source>
        <dbReference type="SAM" id="SignalP"/>
    </source>
</evidence>
<evidence type="ECO:0000313" key="11">
    <source>
        <dbReference type="Proteomes" id="UP001295444"/>
    </source>
</evidence>
<dbReference type="Proteomes" id="UP001295444">
    <property type="component" value="Chromosome 06"/>
</dbReference>
<name>A0AAD1SL55_PELCU</name>
<reference evidence="10" key="1">
    <citation type="submission" date="2022-03" db="EMBL/GenBank/DDBJ databases">
        <authorList>
            <person name="Alioto T."/>
            <person name="Alioto T."/>
            <person name="Gomez Garrido J."/>
        </authorList>
    </citation>
    <scope>NUCLEOTIDE SEQUENCE</scope>
</reference>
<protein>
    <recommendedName>
        <fullName evidence="4">Gastric inhibitory polypeptide</fullName>
    </recommendedName>
    <alternativeName>
        <fullName evidence="7">Glucose-dependent insulinotropic polypeptide</fullName>
    </alternativeName>
</protein>
<comment type="subcellular location">
    <subcellularLocation>
        <location evidence="2">Secreted</location>
    </subcellularLocation>
</comment>
<evidence type="ECO:0000256" key="7">
    <source>
        <dbReference type="ARBA" id="ARBA00031537"/>
    </source>
</evidence>
<evidence type="ECO:0000256" key="4">
    <source>
        <dbReference type="ARBA" id="ARBA00013490"/>
    </source>
</evidence>
<keyword evidence="8" id="KW-0732">Signal</keyword>
<dbReference type="AlphaFoldDB" id="A0AAD1SL55"/>
<dbReference type="PANTHER" id="PTHR15211:SF0">
    <property type="entry name" value="GASTRIC INHIBITORY POLYPEPTIDE"/>
    <property type="match status" value="1"/>
</dbReference>
<evidence type="ECO:0000313" key="10">
    <source>
        <dbReference type="EMBL" id="CAH2301877.1"/>
    </source>
</evidence>
<accession>A0AAD1SL55</accession>